<name>A0A448XCN5_9PLAT</name>
<evidence type="ECO:0000313" key="2">
    <source>
        <dbReference type="Proteomes" id="UP000784294"/>
    </source>
</evidence>
<sequence length="105" mass="11990">MSPKVVSSQVNSVKRNHLPHRSQMPFEGLLTFIQALSIRLHVKITVGLLLSLHFRSPLRHMPEFIARELMPRHLPLLRLHTHAPVILVLIPIRHSISFIAALYSA</sequence>
<protein>
    <submittedName>
        <fullName evidence="1">Uncharacterized protein</fullName>
    </submittedName>
</protein>
<dbReference type="Proteomes" id="UP000784294">
    <property type="component" value="Unassembled WGS sequence"/>
</dbReference>
<reference evidence="1" key="1">
    <citation type="submission" date="2018-11" db="EMBL/GenBank/DDBJ databases">
        <authorList>
            <consortium name="Pathogen Informatics"/>
        </authorList>
    </citation>
    <scope>NUCLEOTIDE SEQUENCE</scope>
</reference>
<gene>
    <name evidence="1" type="ORF">PXEA_LOCUS26932</name>
</gene>
<dbReference type="AlphaFoldDB" id="A0A448XCN5"/>
<dbReference type="EMBL" id="CAAALY010245880">
    <property type="protein sequence ID" value="VEL33492.1"/>
    <property type="molecule type" value="Genomic_DNA"/>
</dbReference>
<evidence type="ECO:0000313" key="1">
    <source>
        <dbReference type="EMBL" id="VEL33492.1"/>
    </source>
</evidence>
<organism evidence="1 2">
    <name type="scientific">Protopolystoma xenopodis</name>
    <dbReference type="NCBI Taxonomy" id="117903"/>
    <lineage>
        <taxon>Eukaryota</taxon>
        <taxon>Metazoa</taxon>
        <taxon>Spiralia</taxon>
        <taxon>Lophotrochozoa</taxon>
        <taxon>Platyhelminthes</taxon>
        <taxon>Monogenea</taxon>
        <taxon>Polyopisthocotylea</taxon>
        <taxon>Polystomatidea</taxon>
        <taxon>Polystomatidae</taxon>
        <taxon>Protopolystoma</taxon>
    </lineage>
</organism>
<accession>A0A448XCN5</accession>
<comment type="caution">
    <text evidence="1">The sequence shown here is derived from an EMBL/GenBank/DDBJ whole genome shotgun (WGS) entry which is preliminary data.</text>
</comment>
<keyword evidence="2" id="KW-1185">Reference proteome</keyword>
<proteinExistence type="predicted"/>